<dbReference type="GeneID" id="112274555"/>
<evidence type="ECO:0000313" key="11">
    <source>
        <dbReference type="EnsemblPlants" id="Pp3c21_6460V3.1"/>
    </source>
</evidence>
<dbReference type="HOGENOM" id="CLU_024953_2_0_1"/>
<keyword evidence="5 7" id="KW-0326">Glycosidase</keyword>
<dbReference type="AlphaFoldDB" id="A9RTI5"/>
<reference evidence="11" key="3">
    <citation type="submission" date="2020-12" db="UniProtKB">
        <authorList>
            <consortium name="EnsemblPlants"/>
        </authorList>
    </citation>
    <scope>IDENTIFICATION</scope>
</reference>
<dbReference type="InterPro" id="IPR017853">
    <property type="entry name" value="GH"/>
</dbReference>
<dbReference type="eggNOG" id="ENOG502QQQS">
    <property type="taxonomic scope" value="Eukaryota"/>
</dbReference>
<evidence type="ECO:0000256" key="7">
    <source>
        <dbReference type="RuleBase" id="RU004336"/>
    </source>
</evidence>
<evidence type="ECO:0000256" key="2">
    <source>
        <dbReference type="ARBA" id="ARBA00022729"/>
    </source>
</evidence>
<dbReference type="GO" id="GO:0005886">
    <property type="term" value="C:plasma membrane"/>
    <property type="evidence" value="ECO:0000318"/>
    <property type="project" value="GO_Central"/>
</dbReference>
<feature type="chain" id="PRO_5014297850" description="X8 domain-containing protein" evidence="8">
    <location>
        <begin position="28"/>
        <end position="497"/>
    </location>
</feature>
<evidence type="ECO:0000256" key="5">
    <source>
        <dbReference type="ARBA" id="ARBA00023295"/>
    </source>
</evidence>
<dbReference type="SMART" id="SM00768">
    <property type="entry name" value="X8"/>
    <property type="match status" value="1"/>
</dbReference>
<dbReference type="OrthoDB" id="1293114at2759"/>
<keyword evidence="3 7" id="KW-0378">Hydrolase</keyword>
<evidence type="ECO:0000256" key="6">
    <source>
        <dbReference type="RuleBase" id="RU004335"/>
    </source>
</evidence>
<dbReference type="EnsemblPlants" id="Pp3c21_6460V3.2">
    <property type="protein sequence ID" value="Pp3c21_6460V3.2"/>
    <property type="gene ID" value="Pp3c21_6460"/>
</dbReference>
<accession>A9RTI5</accession>
<dbReference type="Gene3D" id="1.20.58.1040">
    <property type="match status" value="1"/>
</dbReference>
<dbReference type="SUPFAM" id="SSF51445">
    <property type="entry name" value="(Trans)glycosidases"/>
    <property type="match status" value="1"/>
</dbReference>
<dbReference type="KEGG" id="ppp:112274555"/>
<dbReference type="PANTHER" id="PTHR32227">
    <property type="entry name" value="GLUCAN ENDO-1,3-BETA-GLUCOSIDASE BG1-RELATED-RELATED"/>
    <property type="match status" value="1"/>
</dbReference>
<dbReference type="Pfam" id="PF07983">
    <property type="entry name" value="X8"/>
    <property type="match status" value="1"/>
</dbReference>
<dbReference type="RefSeq" id="XP_024359980.1">
    <property type="nucleotide sequence ID" value="XM_024504212.2"/>
</dbReference>
<dbReference type="InterPro" id="IPR000490">
    <property type="entry name" value="Glyco_hydro_17"/>
</dbReference>
<gene>
    <name evidence="11" type="primary">LOC112274555</name>
    <name evidence="10" type="ORF">PHYPA_025798</name>
</gene>
<sequence length="497" mass="53914">MVGSRIAWCCVSMGMLLLMGASQFVSGLGVNWGTMSVNPMPPGYVVKMLQANGIKKVKLFDADHDVVKSMAGTDIEVMVAAPNDLLFKLATLKGAADAWVKQNVTRFNFKGGVNIRWVAVGNEPFLTAYEGQYLNTTLPALKNVVDALAKAGHANTVRAIIPFNADILDGAPLPSATRFKAEYLDQILPMLQIFNSTNSPFSVNLYPFISKYQNPSFPLDYAFFGGTTSPLIDGSNTYTNALDASVDALIAALGAAGYPNMPVVLGEIGWPTDGNEYATRELAGTYNQQLINHLQSNKGTPMRPNTFTEFYMFGWLDENIKSILPGAFERHWGMFFYDGVAKYELNLAGGTDAPAQTLKNAEYPPYMSAQYCVLNTYADRTNLSENVAFACSRADCTPLFPGSSCAGLSLEQNASYSFNAYFQFQNQDPAACNFQGLASITTVDPSAGNCRFIIGLVKSKPSTSRSDAGSAFRPKNYNNGIIVAISALFLSNLFCFS</sequence>
<dbReference type="GO" id="GO:0004553">
    <property type="term" value="F:hydrolase activity, hydrolyzing O-glycosyl compounds"/>
    <property type="evidence" value="ECO:0007669"/>
    <property type="project" value="InterPro"/>
</dbReference>
<dbReference type="FunFam" id="3.20.20.80:FF:000008">
    <property type="entry name" value="Glucan endo-1,3-beta-glucosidase 5"/>
    <property type="match status" value="1"/>
</dbReference>
<dbReference type="OMA" id="KWCVIKP"/>
<evidence type="ECO:0000256" key="3">
    <source>
        <dbReference type="ARBA" id="ARBA00022801"/>
    </source>
</evidence>
<name>A9RTI5_PHYPA</name>
<feature type="signal peptide" evidence="8">
    <location>
        <begin position="1"/>
        <end position="27"/>
    </location>
</feature>
<evidence type="ECO:0000256" key="8">
    <source>
        <dbReference type="SAM" id="SignalP"/>
    </source>
</evidence>
<dbReference type="GO" id="GO:0005975">
    <property type="term" value="P:carbohydrate metabolic process"/>
    <property type="evidence" value="ECO:0007669"/>
    <property type="project" value="InterPro"/>
</dbReference>
<evidence type="ECO:0000259" key="9">
    <source>
        <dbReference type="SMART" id="SM00768"/>
    </source>
</evidence>
<dbReference type="EMBL" id="ABEU02000021">
    <property type="protein sequence ID" value="PNR31676.1"/>
    <property type="molecule type" value="Genomic_DNA"/>
</dbReference>
<reference evidence="10 12" key="1">
    <citation type="journal article" date="2008" name="Science">
        <title>The Physcomitrella genome reveals evolutionary insights into the conquest of land by plants.</title>
        <authorList>
            <person name="Rensing S."/>
            <person name="Lang D."/>
            <person name="Zimmer A."/>
            <person name="Terry A."/>
            <person name="Salamov A."/>
            <person name="Shapiro H."/>
            <person name="Nishiyama T."/>
            <person name="Perroud P.-F."/>
            <person name="Lindquist E."/>
            <person name="Kamisugi Y."/>
            <person name="Tanahashi T."/>
            <person name="Sakakibara K."/>
            <person name="Fujita T."/>
            <person name="Oishi K."/>
            <person name="Shin-I T."/>
            <person name="Kuroki Y."/>
            <person name="Toyoda A."/>
            <person name="Suzuki Y."/>
            <person name="Hashimoto A."/>
            <person name="Yamaguchi K."/>
            <person name="Sugano A."/>
            <person name="Kohara Y."/>
            <person name="Fujiyama A."/>
            <person name="Anterola A."/>
            <person name="Aoki S."/>
            <person name="Ashton N."/>
            <person name="Barbazuk W.B."/>
            <person name="Barker E."/>
            <person name="Bennetzen J."/>
            <person name="Bezanilla M."/>
            <person name="Blankenship R."/>
            <person name="Cho S.H."/>
            <person name="Dutcher S."/>
            <person name="Estelle M."/>
            <person name="Fawcett J.A."/>
            <person name="Gundlach H."/>
            <person name="Hanada K."/>
            <person name="Heyl A."/>
            <person name="Hicks K.A."/>
            <person name="Hugh J."/>
            <person name="Lohr M."/>
            <person name="Mayer K."/>
            <person name="Melkozernov A."/>
            <person name="Murata T."/>
            <person name="Nelson D."/>
            <person name="Pils B."/>
            <person name="Prigge M."/>
            <person name="Reiss B."/>
            <person name="Renner T."/>
            <person name="Rombauts S."/>
            <person name="Rushton P."/>
            <person name="Sanderfoot A."/>
            <person name="Schween G."/>
            <person name="Shiu S.-H."/>
            <person name="Stueber K."/>
            <person name="Theodoulou F.L."/>
            <person name="Tu H."/>
            <person name="Van de Peer Y."/>
            <person name="Verrier P.J."/>
            <person name="Waters E."/>
            <person name="Wood A."/>
            <person name="Yang L."/>
            <person name="Cove D."/>
            <person name="Cuming A."/>
            <person name="Hasebe M."/>
            <person name="Lucas S."/>
            <person name="Mishler D.B."/>
            <person name="Reski R."/>
            <person name="Grigoriev I."/>
            <person name="Quatrano R.S."/>
            <person name="Boore J.L."/>
        </authorList>
    </citation>
    <scope>NUCLEOTIDE SEQUENCE [LARGE SCALE GENOMIC DNA]</scope>
    <source>
        <strain evidence="11 12">cv. Gransden 2004</strain>
    </source>
</reference>
<evidence type="ECO:0000313" key="10">
    <source>
        <dbReference type="EMBL" id="PNR31676.1"/>
    </source>
</evidence>
<comment type="similarity">
    <text evidence="1 6">Belongs to the glycosyl hydrolase 17 family.</text>
</comment>
<dbReference type="PROSITE" id="PS00587">
    <property type="entry name" value="GLYCOSYL_HYDROL_F17"/>
    <property type="match status" value="1"/>
</dbReference>
<dbReference type="EnsemblPlants" id="Pp3c21_6460V3.1">
    <property type="protein sequence ID" value="Pp3c21_6460V3.1"/>
    <property type="gene ID" value="Pp3c21_6460"/>
</dbReference>
<organism evidence="10">
    <name type="scientific">Physcomitrium patens</name>
    <name type="common">Spreading-leaved earth moss</name>
    <name type="synonym">Physcomitrella patens</name>
    <dbReference type="NCBI Taxonomy" id="3218"/>
    <lineage>
        <taxon>Eukaryota</taxon>
        <taxon>Viridiplantae</taxon>
        <taxon>Streptophyta</taxon>
        <taxon>Embryophyta</taxon>
        <taxon>Bryophyta</taxon>
        <taxon>Bryophytina</taxon>
        <taxon>Bryopsida</taxon>
        <taxon>Funariidae</taxon>
        <taxon>Funariales</taxon>
        <taxon>Funariaceae</taxon>
        <taxon>Physcomitrium</taxon>
    </lineage>
</organism>
<keyword evidence="12" id="KW-1185">Reference proteome</keyword>
<reference evidence="10 12" key="2">
    <citation type="journal article" date="2018" name="Plant J.">
        <title>The Physcomitrella patens chromosome-scale assembly reveals moss genome structure and evolution.</title>
        <authorList>
            <person name="Lang D."/>
            <person name="Ullrich K.K."/>
            <person name="Murat F."/>
            <person name="Fuchs J."/>
            <person name="Jenkins J."/>
            <person name="Haas F.B."/>
            <person name="Piednoel M."/>
            <person name="Gundlach H."/>
            <person name="Van Bel M."/>
            <person name="Meyberg R."/>
            <person name="Vives C."/>
            <person name="Morata J."/>
            <person name="Symeonidi A."/>
            <person name="Hiss M."/>
            <person name="Muchero W."/>
            <person name="Kamisugi Y."/>
            <person name="Saleh O."/>
            <person name="Blanc G."/>
            <person name="Decker E.L."/>
            <person name="van Gessel N."/>
            <person name="Grimwood J."/>
            <person name="Hayes R.D."/>
            <person name="Graham S.W."/>
            <person name="Gunter L.E."/>
            <person name="McDaniel S.F."/>
            <person name="Hoernstein S.N.W."/>
            <person name="Larsson A."/>
            <person name="Li F.W."/>
            <person name="Perroud P.F."/>
            <person name="Phillips J."/>
            <person name="Ranjan P."/>
            <person name="Rokshar D.S."/>
            <person name="Rothfels C.J."/>
            <person name="Schneider L."/>
            <person name="Shu S."/>
            <person name="Stevenson D.W."/>
            <person name="Thummler F."/>
            <person name="Tillich M."/>
            <person name="Villarreal Aguilar J.C."/>
            <person name="Widiez T."/>
            <person name="Wong G.K."/>
            <person name="Wymore A."/>
            <person name="Zhang Y."/>
            <person name="Zimmer A.D."/>
            <person name="Quatrano R.S."/>
            <person name="Mayer K.F.X."/>
            <person name="Goodstein D."/>
            <person name="Casacuberta J.M."/>
            <person name="Vandepoele K."/>
            <person name="Reski R."/>
            <person name="Cuming A.C."/>
            <person name="Tuskan G.A."/>
            <person name="Maumus F."/>
            <person name="Salse J."/>
            <person name="Schmutz J."/>
            <person name="Rensing S.A."/>
        </authorList>
    </citation>
    <scope>NUCLEOTIDE SEQUENCE [LARGE SCALE GENOMIC DNA]</scope>
    <source>
        <strain evidence="11 12">cv. Gransden 2004</strain>
    </source>
</reference>
<dbReference type="Gene3D" id="3.20.20.80">
    <property type="entry name" value="Glycosidases"/>
    <property type="match status" value="1"/>
</dbReference>
<dbReference type="FunCoup" id="A9RTI5">
    <property type="interactions" value="538"/>
</dbReference>
<dbReference type="Gramene" id="Pp3c21_6460V3.2">
    <property type="protein sequence ID" value="Pp3c21_6460V3.2"/>
    <property type="gene ID" value="Pp3c21_6460"/>
</dbReference>
<proteinExistence type="inferred from homology"/>
<dbReference type="InterPro" id="IPR012946">
    <property type="entry name" value="X8"/>
</dbReference>
<protein>
    <recommendedName>
        <fullName evidence="9">X8 domain-containing protein</fullName>
    </recommendedName>
</protein>
<dbReference type="InterPro" id="IPR044965">
    <property type="entry name" value="Glyco_hydro_17_plant"/>
</dbReference>
<dbReference type="Proteomes" id="UP000006727">
    <property type="component" value="Chromosome 21"/>
</dbReference>
<feature type="domain" description="X8" evidence="9">
    <location>
        <begin position="370"/>
        <end position="452"/>
    </location>
</feature>
<dbReference type="Gramene" id="Pp3c21_6460V3.1">
    <property type="protein sequence ID" value="Pp3c21_6460V3.1"/>
    <property type="gene ID" value="Pp3c21_6460"/>
</dbReference>
<dbReference type="PaxDb" id="3218-PP1S27_327V6.1"/>
<evidence type="ECO:0000256" key="4">
    <source>
        <dbReference type="ARBA" id="ARBA00023157"/>
    </source>
</evidence>
<dbReference type="Pfam" id="PF00332">
    <property type="entry name" value="Glyco_hydro_17"/>
    <property type="match status" value="1"/>
</dbReference>
<dbReference type="STRING" id="3218.A9RTI5"/>
<keyword evidence="2 8" id="KW-0732">Signal</keyword>
<evidence type="ECO:0000313" key="12">
    <source>
        <dbReference type="Proteomes" id="UP000006727"/>
    </source>
</evidence>
<keyword evidence="4" id="KW-1015">Disulfide bond</keyword>
<evidence type="ECO:0000256" key="1">
    <source>
        <dbReference type="ARBA" id="ARBA00008773"/>
    </source>
</evidence>